<evidence type="ECO:0000313" key="5">
    <source>
        <dbReference type="Proteomes" id="UP000694726"/>
    </source>
</evidence>
<proteinExistence type="inferred from homology"/>
<evidence type="ECO:0000313" key="4">
    <source>
        <dbReference type="Ensembl" id="ENSSSCP00015038372.1"/>
    </source>
</evidence>
<dbReference type="Pfam" id="PF05831">
    <property type="entry name" value="GAGE"/>
    <property type="match status" value="1"/>
</dbReference>
<dbReference type="AlphaFoldDB" id="A0A8D0UB78"/>
<accession>A0A8D0UB78</accession>
<organism evidence="4 5">
    <name type="scientific">Sus scrofa</name>
    <name type="common">Pig</name>
    <dbReference type="NCBI Taxonomy" id="9823"/>
    <lineage>
        <taxon>Eukaryota</taxon>
        <taxon>Metazoa</taxon>
        <taxon>Chordata</taxon>
        <taxon>Craniata</taxon>
        <taxon>Vertebrata</taxon>
        <taxon>Euteleostomi</taxon>
        <taxon>Mammalia</taxon>
        <taxon>Eutheria</taxon>
        <taxon>Laurasiatheria</taxon>
        <taxon>Artiodactyla</taxon>
        <taxon>Suina</taxon>
        <taxon>Suidae</taxon>
        <taxon>Sus</taxon>
    </lineage>
</organism>
<dbReference type="InterPro" id="IPR031320">
    <property type="entry name" value="GAGE"/>
</dbReference>
<dbReference type="InterPro" id="IPR008625">
    <property type="entry name" value="GAGE_fam"/>
</dbReference>
<feature type="domain" description="GAGE" evidence="3">
    <location>
        <begin position="1"/>
        <end position="89"/>
    </location>
</feature>
<comment type="similarity">
    <text evidence="1">Belongs to the GAGE family.</text>
</comment>
<feature type="region of interest" description="Disordered" evidence="2">
    <location>
        <begin position="63"/>
        <end position="91"/>
    </location>
</feature>
<feature type="compositionally biased region" description="Basic and acidic residues" evidence="2">
    <location>
        <begin position="63"/>
        <end position="75"/>
    </location>
</feature>
<dbReference type="Ensembl" id="ENSSSCT00015093681.1">
    <property type="protein sequence ID" value="ENSSSCP00015038372.1"/>
    <property type="gene ID" value="ENSSSCG00015069934.1"/>
</dbReference>
<dbReference type="PANTHER" id="PTHR14047">
    <property type="entry name" value="P ANTIGEN FAMILY MEMBER 5-RELATED"/>
    <property type="match status" value="1"/>
</dbReference>
<dbReference type="PANTHER" id="PTHR14047:SF1">
    <property type="entry name" value="P ANTIGEN FAMILY MEMBER 3"/>
    <property type="match status" value="1"/>
</dbReference>
<dbReference type="Proteomes" id="UP000694726">
    <property type="component" value="Unplaced"/>
</dbReference>
<sequence length="101" mass="11361">MSGHVRTRSKSIATRDDGASFQEMMVGPPSAQQPRDKQPQLEEPPEESQDIIPELALLKILDEPGDGHDVKKEIPSQEAMKNQKFDPWPGNFHMLQMGPKK</sequence>
<evidence type="ECO:0000256" key="1">
    <source>
        <dbReference type="ARBA" id="ARBA00007043"/>
    </source>
</evidence>
<name>A0A8D0UB78_PIG</name>
<evidence type="ECO:0000259" key="3">
    <source>
        <dbReference type="SMART" id="SM01379"/>
    </source>
</evidence>
<dbReference type="SMART" id="SM01379">
    <property type="entry name" value="GAGE"/>
    <property type="match status" value="1"/>
</dbReference>
<evidence type="ECO:0000256" key="2">
    <source>
        <dbReference type="SAM" id="MobiDB-lite"/>
    </source>
</evidence>
<reference evidence="4" key="1">
    <citation type="submission" date="2025-08" db="UniProtKB">
        <authorList>
            <consortium name="Ensembl"/>
        </authorList>
    </citation>
    <scope>IDENTIFICATION</scope>
</reference>
<protein>
    <recommendedName>
        <fullName evidence="3">GAGE domain-containing protein</fullName>
    </recommendedName>
</protein>
<feature type="region of interest" description="Disordered" evidence="2">
    <location>
        <begin position="1"/>
        <end position="50"/>
    </location>
</feature>